<keyword evidence="3" id="KW-0677">Repeat</keyword>
<dbReference type="SUPFAM" id="SSF47762">
    <property type="entry name" value="PAH2 domain"/>
    <property type="match status" value="3"/>
</dbReference>
<keyword evidence="2" id="KW-0678">Repressor</keyword>
<dbReference type="Gene3D" id="1.20.1160.11">
    <property type="entry name" value="Paired amphipathic helix"/>
    <property type="match status" value="3"/>
</dbReference>
<dbReference type="InterPro" id="IPR031693">
    <property type="entry name" value="Sin3_C"/>
</dbReference>
<comment type="caution">
    <text evidence="8">The sequence shown here is derived from an EMBL/GenBank/DDBJ whole genome shotgun (WGS) entry which is preliminary data.</text>
</comment>
<dbReference type="PROSITE" id="PS51477">
    <property type="entry name" value="PAH"/>
    <property type="match status" value="3"/>
</dbReference>
<name>A0A9P6HJN5_9AGAM</name>
<feature type="compositionally biased region" description="Basic residues" evidence="6">
    <location>
        <begin position="774"/>
        <end position="793"/>
    </location>
</feature>
<keyword evidence="9" id="KW-1185">Reference proteome</keyword>
<evidence type="ECO:0000313" key="9">
    <source>
        <dbReference type="Proteomes" id="UP000736335"/>
    </source>
</evidence>
<dbReference type="PANTHER" id="PTHR12346">
    <property type="entry name" value="SIN3B-RELATED"/>
    <property type="match status" value="1"/>
</dbReference>
<dbReference type="SMART" id="SM00761">
    <property type="entry name" value="HDAC_interact"/>
    <property type="match status" value="1"/>
</dbReference>
<feature type="region of interest" description="Disordered" evidence="6">
    <location>
        <begin position="322"/>
        <end position="395"/>
    </location>
</feature>
<dbReference type="GO" id="GO:0033698">
    <property type="term" value="C:Rpd3L complex"/>
    <property type="evidence" value="ECO:0007669"/>
    <property type="project" value="UniProtKB-ARBA"/>
</dbReference>
<dbReference type="Proteomes" id="UP000736335">
    <property type="component" value="Unassembled WGS sequence"/>
</dbReference>
<evidence type="ECO:0000256" key="6">
    <source>
        <dbReference type="SAM" id="MobiDB-lite"/>
    </source>
</evidence>
<evidence type="ECO:0000256" key="5">
    <source>
        <dbReference type="PROSITE-ProRule" id="PRU00810"/>
    </source>
</evidence>
<reference evidence="8" key="1">
    <citation type="journal article" date="2020" name="Nat. Commun.">
        <title>Large-scale genome sequencing of mycorrhizal fungi provides insights into the early evolution of symbiotic traits.</title>
        <authorList>
            <person name="Miyauchi S."/>
            <person name="Kiss E."/>
            <person name="Kuo A."/>
            <person name="Drula E."/>
            <person name="Kohler A."/>
            <person name="Sanchez-Garcia M."/>
            <person name="Morin E."/>
            <person name="Andreopoulos B."/>
            <person name="Barry K.W."/>
            <person name="Bonito G."/>
            <person name="Buee M."/>
            <person name="Carver A."/>
            <person name="Chen C."/>
            <person name="Cichocki N."/>
            <person name="Clum A."/>
            <person name="Culley D."/>
            <person name="Crous P.W."/>
            <person name="Fauchery L."/>
            <person name="Girlanda M."/>
            <person name="Hayes R.D."/>
            <person name="Keri Z."/>
            <person name="LaButti K."/>
            <person name="Lipzen A."/>
            <person name="Lombard V."/>
            <person name="Magnuson J."/>
            <person name="Maillard F."/>
            <person name="Murat C."/>
            <person name="Nolan M."/>
            <person name="Ohm R.A."/>
            <person name="Pangilinan J."/>
            <person name="Pereira M.F."/>
            <person name="Perotto S."/>
            <person name="Peter M."/>
            <person name="Pfister S."/>
            <person name="Riley R."/>
            <person name="Sitrit Y."/>
            <person name="Stielow J.B."/>
            <person name="Szollosi G."/>
            <person name="Zifcakova L."/>
            <person name="Stursova M."/>
            <person name="Spatafora J.W."/>
            <person name="Tedersoo L."/>
            <person name="Vaario L.M."/>
            <person name="Yamada A."/>
            <person name="Yan M."/>
            <person name="Wang P."/>
            <person name="Xu J."/>
            <person name="Bruns T."/>
            <person name="Baldrian P."/>
            <person name="Vilgalys R."/>
            <person name="Dunand C."/>
            <person name="Henrissat B."/>
            <person name="Grigoriev I.V."/>
            <person name="Hibbett D."/>
            <person name="Nagy L.G."/>
            <person name="Martin F.M."/>
        </authorList>
    </citation>
    <scope>NUCLEOTIDE SEQUENCE</scope>
    <source>
        <strain evidence="8">UH-Tt-Lm1</strain>
    </source>
</reference>
<dbReference type="InterPro" id="IPR013194">
    <property type="entry name" value="HDAC_interact_dom"/>
</dbReference>
<accession>A0A9P6HJN5</accession>
<evidence type="ECO:0000313" key="8">
    <source>
        <dbReference type="EMBL" id="KAF9786774.1"/>
    </source>
</evidence>
<dbReference type="InterPro" id="IPR039774">
    <property type="entry name" value="Sin3-like"/>
</dbReference>
<keyword evidence="4 5" id="KW-0539">Nucleus</keyword>
<evidence type="ECO:0000256" key="2">
    <source>
        <dbReference type="ARBA" id="ARBA00022491"/>
    </source>
</evidence>
<dbReference type="OrthoDB" id="10265969at2759"/>
<organism evidence="8 9">
    <name type="scientific">Thelephora terrestris</name>
    <dbReference type="NCBI Taxonomy" id="56493"/>
    <lineage>
        <taxon>Eukaryota</taxon>
        <taxon>Fungi</taxon>
        <taxon>Dikarya</taxon>
        <taxon>Basidiomycota</taxon>
        <taxon>Agaricomycotina</taxon>
        <taxon>Agaricomycetes</taxon>
        <taxon>Thelephorales</taxon>
        <taxon>Thelephoraceae</taxon>
        <taxon>Thelephora</taxon>
    </lineage>
</organism>
<proteinExistence type="predicted"/>
<feature type="region of interest" description="Disordered" evidence="6">
    <location>
        <begin position="870"/>
        <end position="895"/>
    </location>
</feature>
<evidence type="ECO:0000259" key="7">
    <source>
        <dbReference type="SMART" id="SM00761"/>
    </source>
</evidence>
<comment type="subcellular location">
    <subcellularLocation>
        <location evidence="1 5">Nucleus</location>
    </subcellularLocation>
</comment>
<reference evidence="8" key="2">
    <citation type="submission" date="2020-11" db="EMBL/GenBank/DDBJ databases">
        <authorList>
            <consortium name="DOE Joint Genome Institute"/>
            <person name="Kuo A."/>
            <person name="Miyauchi S."/>
            <person name="Kiss E."/>
            <person name="Drula E."/>
            <person name="Kohler A."/>
            <person name="Sanchez-Garcia M."/>
            <person name="Andreopoulos B."/>
            <person name="Barry K.W."/>
            <person name="Bonito G."/>
            <person name="Buee M."/>
            <person name="Carver A."/>
            <person name="Chen C."/>
            <person name="Cichocki N."/>
            <person name="Clum A."/>
            <person name="Culley D."/>
            <person name="Crous P.W."/>
            <person name="Fauchery L."/>
            <person name="Girlanda M."/>
            <person name="Hayes R."/>
            <person name="Keri Z."/>
            <person name="Labutti K."/>
            <person name="Lipzen A."/>
            <person name="Lombard V."/>
            <person name="Magnuson J."/>
            <person name="Maillard F."/>
            <person name="Morin E."/>
            <person name="Murat C."/>
            <person name="Nolan M."/>
            <person name="Ohm R."/>
            <person name="Pangilinan J."/>
            <person name="Pereira M."/>
            <person name="Perotto S."/>
            <person name="Peter M."/>
            <person name="Riley R."/>
            <person name="Sitrit Y."/>
            <person name="Stielow B."/>
            <person name="Szollosi G."/>
            <person name="Zifcakova L."/>
            <person name="Stursova M."/>
            <person name="Spatafora J.W."/>
            <person name="Tedersoo L."/>
            <person name="Vaario L.-M."/>
            <person name="Yamada A."/>
            <person name="Yan M."/>
            <person name="Wang P."/>
            <person name="Xu J."/>
            <person name="Bruns T."/>
            <person name="Baldrian P."/>
            <person name="Vilgalys R."/>
            <person name="Henrissat B."/>
            <person name="Grigoriev I.V."/>
            <person name="Hibbett D."/>
            <person name="Nagy L.G."/>
            <person name="Martin F.M."/>
        </authorList>
    </citation>
    <scope>NUCLEOTIDE SEQUENCE</scope>
    <source>
        <strain evidence="8">UH-Tt-Lm1</strain>
    </source>
</reference>
<dbReference type="FunFam" id="1.20.1160.11:FF:000003">
    <property type="entry name" value="Paired amphipathic helix SIN3-like protein"/>
    <property type="match status" value="1"/>
</dbReference>
<gene>
    <name evidence="8" type="ORF">BJ322DRAFT_1051982</name>
</gene>
<dbReference type="PANTHER" id="PTHR12346:SF0">
    <property type="entry name" value="SIN3A, ISOFORM G"/>
    <property type="match status" value="1"/>
</dbReference>
<feature type="domain" description="Histone deacetylase interacting" evidence="7">
    <location>
        <begin position="544"/>
        <end position="645"/>
    </location>
</feature>
<dbReference type="GO" id="GO:0000122">
    <property type="term" value="P:negative regulation of transcription by RNA polymerase II"/>
    <property type="evidence" value="ECO:0007669"/>
    <property type="project" value="TreeGrafter"/>
</dbReference>
<evidence type="ECO:0000256" key="4">
    <source>
        <dbReference type="ARBA" id="ARBA00023242"/>
    </source>
</evidence>
<dbReference type="Pfam" id="PF16879">
    <property type="entry name" value="Sin3a_C"/>
    <property type="match status" value="1"/>
</dbReference>
<feature type="region of interest" description="Disordered" evidence="6">
    <location>
        <begin position="763"/>
        <end position="793"/>
    </location>
</feature>
<dbReference type="GO" id="GO:0003714">
    <property type="term" value="F:transcription corepressor activity"/>
    <property type="evidence" value="ECO:0007669"/>
    <property type="project" value="InterPro"/>
</dbReference>
<dbReference type="Pfam" id="PF02671">
    <property type="entry name" value="PAH"/>
    <property type="match status" value="3"/>
</dbReference>
<dbReference type="InterPro" id="IPR003822">
    <property type="entry name" value="PAH"/>
</dbReference>
<dbReference type="FunFam" id="1.20.1160.11:FF:000001">
    <property type="entry name" value="Paired amphipathic helix protein Sin3"/>
    <property type="match status" value="1"/>
</dbReference>
<dbReference type="AlphaFoldDB" id="A0A9P6HJN5"/>
<protein>
    <recommendedName>
        <fullName evidence="7">Histone deacetylase interacting domain-containing protein</fullName>
    </recommendedName>
</protein>
<dbReference type="EMBL" id="WIUZ02000005">
    <property type="protein sequence ID" value="KAF9786774.1"/>
    <property type="molecule type" value="Genomic_DNA"/>
</dbReference>
<dbReference type="GO" id="GO:0010628">
    <property type="term" value="P:positive regulation of gene expression"/>
    <property type="evidence" value="ECO:0007669"/>
    <property type="project" value="UniProtKB-ARBA"/>
</dbReference>
<evidence type="ECO:0000256" key="1">
    <source>
        <dbReference type="ARBA" id="ARBA00004123"/>
    </source>
</evidence>
<evidence type="ECO:0000256" key="3">
    <source>
        <dbReference type="ARBA" id="ARBA00022737"/>
    </source>
</evidence>
<sequence>MAMSVQGTGQDPQLAMLSQTAIMADSAARPLNVTDALTYLDLVKNRFRERPEVYNQFLDVMKEFKGQTIDTPGVIQRVSMLFHGHSELIGGFNTFLPPGYSIEISSDPRQDIITVTTPMGVLTQMSDGSIGRVPQNPTSLQPPPVVIPSPTPPSNLQSLSVNASNLRPITPQSVTPSRIPPPPQLPLPPFRDMSPPPNAMAVPPYSPSGLRAPAQTPNDTAVSILGNMSGVPGQAGEFNHAIQYLKKIKQRYAEDQATYKTFLEILQTYQKEQRHSHDNPVYAQVQALFKDAPDLLEEFKDFLPEALSTQLHPSGLVGVISQQNGLWNPPPDTQQAEKPTKSASRRKKRAAEKEVSTKAATSRATKKPKYAHKSEPQSPSFAQYQIPPSPQMSTINAHHPAYTVLHPSAQQSQHVHPHQHQQPHPLSTHVIQPSMAAYIPNGAPPAVQEELAFFDHAKKFLEQRDAYEDFLKLLSLYSKDILNIKDLVFKVDDLFGSDQVLCRQFRDLIEWDEDRDGQGMGSVERGPPGSLRMGPPEALSAAPVDDGLGPSYRRCPDSELRLACSGRDELCRSVLNDEWVSHPTWASEESGFVAHKKNTYEEALHKSEEERHEYQVHLDSLVRTISIFEPLNARVEEMSNDERNSWRLKADFGGPSKWIYHKTIKKIYGRDSGTEVIQALQECPGVAIPVVLNRLKQKEEDWRRAMREWGRMWKEVDAKNFYKSLDHQGLVFKSNDKKAITAKHFVNDVETIKLEQKEKLEAELDGDEGGQGARRSRSRRSKARRSRRGRQQRKRAHCVFKSLGFQLDYSFADTSVLHDCLKLVYSYLDHNPSQYSSQERRSVERFLQSFIPTFCYLPVTEFSHGFEAMDEDPPFGPGSHEGRIAGETSQQEAGDNKLLLNKKTSMDEEPTHSQAENKQPVKVSPCETWIREPVQSGSGGQEAGNTIVSGRPFFGNTTFYTLLRLIQLLYFRLNTCKEIGAKLAASNHKELASNPVAVQLGLDEPLGPPGVLKQAAETCYRGQPDENVLYLYLLDACEKVFENELDQVTFEEHMRWFFGTKAYHLFTLDKVVMAIIKQVQTIEADSKCQELWELLEWTRKQENVSIYDVIAYRREAEQHVGSDENLYRFEWDARLKALRIQLIGEEDPSVDEGESDIGRWKEYVASYTTKHRTEWIWTSDGKKLSGGDPFLSRNLLSRDEESVRIESDGDLAVRIVGGKYKMLYEAGTEHTLRRVASAAELALLEQKARQRREERRHSRWFE</sequence>
<dbReference type="InterPro" id="IPR036600">
    <property type="entry name" value="PAH_sf"/>
</dbReference>
<dbReference type="Pfam" id="PF08295">
    <property type="entry name" value="Sin3_corepress"/>
    <property type="match status" value="1"/>
</dbReference>